<dbReference type="EMBL" id="BCWF01000017">
    <property type="protein sequence ID" value="GAT24094.1"/>
    <property type="molecule type" value="Genomic_DNA"/>
</dbReference>
<protein>
    <submittedName>
        <fullName evidence="1">Similar to An04g00270</fullName>
    </submittedName>
</protein>
<proteinExistence type="predicted"/>
<organism evidence="1 2">
    <name type="scientific">Aspergillus kawachii</name>
    <name type="common">White koji mold</name>
    <name type="synonym">Aspergillus awamori var. kawachi</name>
    <dbReference type="NCBI Taxonomy" id="1069201"/>
    <lineage>
        <taxon>Eukaryota</taxon>
        <taxon>Fungi</taxon>
        <taxon>Dikarya</taxon>
        <taxon>Ascomycota</taxon>
        <taxon>Pezizomycotina</taxon>
        <taxon>Eurotiomycetes</taxon>
        <taxon>Eurotiomycetidae</taxon>
        <taxon>Eurotiales</taxon>
        <taxon>Aspergillaceae</taxon>
        <taxon>Aspergillus</taxon>
        <taxon>Aspergillus subgen. Circumdati</taxon>
    </lineage>
</organism>
<accession>A0A146FD00</accession>
<reference evidence="1 2" key="1">
    <citation type="journal article" date="2016" name="DNA Res.">
        <title>Genome sequence of Aspergillus luchuensis NBRC 4314.</title>
        <authorList>
            <person name="Yamada O."/>
            <person name="Machida M."/>
            <person name="Hosoyama A."/>
            <person name="Goto M."/>
            <person name="Takahashi T."/>
            <person name="Futagami T."/>
            <person name="Yamagata Y."/>
            <person name="Takeuchi M."/>
            <person name="Kobayashi T."/>
            <person name="Koike H."/>
            <person name="Abe K."/>
            <person name="Asai K."/>
            <person name="Arita M."/>
            <person name="Fujita N."/>
            <person name="Fukuda K."/>
            <person name="Higa K."/>
            <person name="Horikawa H."/>
            <person name="Ishikawa T."/>
            <person name="Jinno K."/>
            <person name="Kato Y."/>
            <person name="Kirimura K."/>
            <person name="Mizutani O."/>
            <person name="Nakasone K."/>
            <person name="Sano M."/>
            <person name="Shiraishi Y."/>
            <person name="Tsukahara M."/>
            <person name="Gomi K."/>
        </authorList>
    </citation>
    <scope>NUCLEOTIDE SEQUENCE [LARGE SCALE GENOMIC DNA]</scope>
    <source>
        <strain evidence="1 2">RIB 2604</strain>
    </source>
</reference>
<gene>
    <name evidence="1" type="ORF">RIB2604_01712370</name>
</gene>
<evidence type="ECO:0000313" key="2">
    <source>
        <dbReference type="Proteomes" id="UP000075230"/>
    </source>
</evidence>
<sequence>MALRHRLSCLTSPAMNPHVTEHSCGYASDEKMVGTKAEQVRVARRGTWQQES</sequence>
<dbReference type="Proteomes" id="UP000075230">
    <property type="component" value="Unassembled WGS sequence"/>
</dbReference>
<evidence type="ECO:0000313" key="1">
    <source>
        <dbReference type="EMBL" id="GAT24094.1"/>
    </source>
</evidence>
<comment type="caution">
    <text evidence="1">The sequence shown here is derived from an EMBL/GenBank/DDBJ whole genome shotgun (WGS) entry which is preliminary data.</text>
</comment>
<reference evidence="2" key="2">
    <citation type="submission" date="2016-02" db="EMBL/GenBank/DDBJ databases">
        <title>Genome sequencing of Aspergillus luchuensis NBRC 4314.</title>
        <authorList>
            <person name="Yamada O."/>
        </authorList>
    </citation>
    <scope>NUCLEOTIDE SEQUENCE [LARGE SCALE GENOMIC DNA]</scope>
    <source>
        <strain evidence="2">RIB 2604</strain>
    </source>
</reference>
<name>A0A146FD00_ASPKA</name>
<dbReference type="AlphaFoldDB" id="A0A146FD00"/>